<dbReference type="Gene3D" id="3.40.30.10">
    <property type="entry name" value="Glutaredoxin"/>
    <property type="match status" value="1"/>
</dbReference>
<dbReference type="PANTHER" id="PTHR15337">
    <property type="entry name" value="ANTERIOR GRADIENT PROTEIN-RELATED"/>
    <property type="match status" value="1"/>
</dbReference>
<protein>
    <submittedName>
        <fullName evidence="4">Thioredoxin family protein</fullName>
    </submittedName>
</protein>
<accession>A0ABU9B3W9</accession>
<feature type="chain" id="PRO_5045413217" evidence="2">
    <location>
        <begin position="22"/>
        <end position="218"/>
    </location>
</feature>
<dbReference type="RefSeq" id="WP_341407797.1">
    <property type="nucleotide sequence ID" value="NZ_JBBUKT010000015.1"/>
</dbReference>
<evidence type="ECO:0000313" key="4">
    <source>
        <dbReference type="EMBL" id="MEK7954031.1"/>
    </source>
</evidence>
<sequence>MKKSIFCVLLAGSFLINPLHAEYRKWVNAEGAAIDGELVKVEGDQVTIRLRNGKTSTFAQSKLSTADQEFLKSQASKPEAKGTKDAPVVAADRKAKWLTKMDKAQEQSKETGLPILVLFTGTSWCPYCIKLEKEVFSESAFKSFADQNLVLLMLDFGPGGTPGNKKDEKLQKEYGVTGFPTYFLTDSTGKQLAKGGYHEGINPEVFAKWAQDASPKKK</sequence>
<evidence type="ECO:0000259" key="3">
    <source>
        <dbReference type="PROSITE" id="PS51352"/>
    </source>
</evidence>
<dbReference type="InterPro" id="IPR036249">
    <property type="entry name" value="Thioredoxin-like_sf"/>
</dbReference>
<proteinExistence type="predicted"/>
<keyword evidence="1 2" id="KW-0732">Signal</keyword>
<evidence type="ECO:0000256" key="1">
    <source>
        <dbReference type="ARBA" id="ARBA00022729"/>
    </source>
</evidence>
<gene>
    <name evidence="4" type="ORF">WKV53_26175</name>
</gene>
<keyword evidence="5" id="KW-1185">Reference proteome</keyword>
<reference evidence="4 5" key="1">
    <citation type="submission" date="2024-04" db="EMBL/GenBank/DDBJ databases">
        <title>Luteolibacter sp. isolated from soil.</title>
        <authorList>
            <person name="An J."/>
        </authorList>
    </citation>
    <scope>NUCLEOTIDE SEQUENCE [LARGE SCALE GENOMIC DNA]</scope>
    <source>
        <strain evidence="4 5">Y139</strain>
    </source>
</reference>
<evidence type="ECO:0000313" key="5">
    <source>
        <dbReference type="Proteomes" id="UP001371305"/>
    </source>
</evidence>
<organism evidence="4 5">
    <name type="scientific">Luteolibacter soli</name>
    <dbReference type="NCBI Taxonomy" id="3135280"/>
    <lineage>
        <taxon>Bacteria</taxon>
        <taxon>Pseudomonadati</taxon>
        <taxon>Verrucomicrobiota</taxon>
        <taxon>Verrucomicrobiia</taxon>
        <taxon>Verrucomicrobiales</taxon>
        <taxon>Verrucomicrobiaceae</taxon>
        <taxon>Luteolibacter</taxon>
    </lineage>
</organism>
<dbReference type="PANTHER" id="PTHR15337:SF11">
    <property type="entry name" value="THIOREDOXIN DOMAIN-CONTAINING PROTEIN"/>
    <property type="match status" value="1"/>
</dbReference>
<dbReference type="EMBL" id="JBBUKT010000015">
    <property type="protein sequence ID" value="MEK7954031.1"/>
    <property type="molecule type" value="Genomic_DNA"/>
</dbReference>
<dbReference type="InterPro" id="IPR012336">
    <property type="entry name" value="Thioredoxin-like_fold"/>
</dbReference>
<feature type="domain" description="Thioredoxin" evidence="3">
    <location>
        <begin position="79"/>
        <end position="215"/>
    </location>
</feature>
<evidence type="ECO:0000256" key="2">
    <source>
        <dbReference type="SAM" id="SignalP"/>
    </source>
</evidence>
<dbReference type="InterPro" id="IPR051099">
    <property type="entry name" value="AGR/TXD"/>
</dbReference>
<dbReference type="InterPro" id="IPR013766">
    <property type="entry name" value="Thioredoxin_domain"/>
</dbReference>
<dbReference type="SUPFAM" id="SSF52833">
    <property type="entry name" value="Thioredoxin-like"/>
    <property type="match status" value="1"/>
</dbReference>
<dbReference type="PROSITE" id="PS51352">
    <property type="entry name" value="THIOREDOXIN_2"/>
    <property type="match status" value="1"/>
</dbReference>
<comment type="caution">
    <text evidence="4">The sequence shown here is derived from an EMBL/GenBank/DDBJ whole genome shotgun (WGS) entry which is preliminary data.</text>
</comment>
<dbReference type="Gene3D" id="2.30.30.700">
    <property type="entry name" value="SLA1 homology domain 1"/>
    <property type="match status" value="1"/>
</dbReference>
<name>A0ABU9B3W9_9BACT</name>
<feature type="signal peptide" evidence="2">
    <location>
        <begin position="1"/>
        <end position="21"/>
    </location>
</feature>
<dbReference type="Proteomes" id="UP001371305">
    <property type="component" value="Unassembled WGS sequence"/>
</dbReference>
<dbReference type="Pfam" id="PF13098">
    <property type="entry name" value="Thioredoxin_2"/>
    <property type="match status" value="1"/>
</dbReference>